<keyword evidence="9 11" id="KW-0472">Membrane</keyword>
<evidence type="ECO:0000256" key="6">
    <source>
        <dbReference type="ARBA" id="ARBA00022692"/>
    </source>
</evidence>
<evidence type="ECO:0000256" key="7">
    <source>
        <dbReference type="ARBA" id="ARBA00022927"/>
    </source>
</evidence>
<reference evidence="13" key="1">
    <citation type="submission" date="2023-07" db="EMBL/GenBank/DDBJ databases">
        <title>The genome sequence of Rhodocytophaga aerolata KACC 12507.</title>
        <authorList>
            <person name="Zhang X."/>
        </authorList>
    </citation>
    <scope>NUCLEOTIDE SEQUENCE</scope>
    <source>
        <strain evidence="13">KACC 12507</strain>
    </source>
</reference>
<proteinExistence type="inferred from homology"/>
<evidence type="ECO:0000256" key="1">
    <source>
        <dbReference type="ARBA" id="ARBA00004383"/>
    </source>
</evidence>
<gene>
    <name evidence="13" type="ORF">Q0590_18245</name>
</gene>
<feature type="transmembrane region" description="Helical" evidence="11">
    <location>
        <begin position="42"/>
        <end position="61"/>
    </location>
</feature>
<comment type="similarity">
    <text evidence="2">Belongs to the TonB family.</text>
</comment>
<dbReference type="Proteomes" id="UP001168528">
    <property type="component" value="Unassembled WGS sequence"/>
</dbReference>
<keyword evidence="4" id="KW-1003">Cell membrane</keyword>
<comment type="subcellular location">
    <subcellularLocation>
        <location evidence="1">Cell inner membrane</location>
        <topology evidence="1">Single-pass membrane protein</topology>
        <orientation evidence="1">Periplasmic side</orientation>
    </subcellularLocation>
</comment>
<dbReference type="InterPro" id="IPR051045">
    <property type="entry name" value="TonB-dependent_transducer"/>
</dbReference>
<dbReference type="RefSeq" id="WP_302039022.1">
    <property type="nucleotide sequence ID" value="NZ_JAUKPO010000010.1"/>
</dbReference>
<evidence type="ECO:0000313" key="14">
    <source>
        <dbReference type="Proteomes" id="UP001168528"/>
    </source>
</evidence>
<protein>
    <submittedName>
        <fullName evidence="13">Energy transducer TonB</fullName>
    </submittedName>
</protein>
<sequence length="550" mass="61524">MKQHEIKIRKQSLDTERILARKNFTQLMHRYQRTRFRHRMRYATGFSGAVVLLLTIIYFLFQSPAALTSGSPEKVATHTPSPKQTPSMESLRPKDSIQGKQPPVIDSTVELHTEAKKIEKRTPGKSVQTEKDTLAKIRAEVMPAQTQNLDEFLASFIDKPQFFTLDATKDTVLTGSQGTVVEIPANSFMFENGQPDPNKVVFQIQEFYKPSDMVLAGLTTTSNGSPLESGGMVNITASVEEKPVYLKKDKQLTLKFPFKGKKKPMKLFTGEKPASGTVNWLLAQADLTQESPIFQVVEQQPTFEGGMKAFNEYIKNNLSYPVEARRDGIQGKVYIQFVVEPDGSLSNIQILKGIHEACDREAVRLIENSPNWIPGKQGGVPVRVRMAIPVSFILDGEPTSPNENVLTQPRQSTSKKPSTGNTKDADYYYILKSNKLGWVNCDYFLVLTGQKTSLQVPLPEDKKASVVVIFKNYKSVLPANRRSGATLIFDGIPVNEKLVVLGLKLVNEVPMIAFHETSLTQSPAEQLALEFKPTTKKEFNTQLKKLLDTK</sequence>
<evidence type="ECO:0000259" key="12">
    <source>
        <dbReference type="PROSITE" id="PS52015"/>
    </source>
</evidence>
<comment type="caution">
    <text evidence="13">The sequence shown here is derived from an EMBL/GenBank/DDBJ whole genome shotgun (WGS) entry which is preliminary data.</text>
</comment>
<evidence type="ECO:0000256" key="4">
    <source>
        <dbReference type="ARBA" id="ARBA00022475"/>
    </source>
</evidence>
<dbReference type="PROSITE" id="PS52015">
    <property type="entry name" value="TONB_CTD"/>
    <property type="match status" value="1"/>
</dbReference>
<keyword evidence="8 11" id="KW-1133">Transmembrane helix</keyword>
<evidence type="ECO:0000256" key="3">
    <source>
        <dbReference type="ARBA" id="ARBA00022448"/>
    </source>
</evidence>
<keyword evidence="14" id="KW-1185">Reference proteome</keyword>
<keyword evidence="6 11" id="KW-0812">Transmembrane</keyword>
<dbReference type="Pfam" id="PF03544">
    <property type="entry name" value="TonB_C"/>
    <property type="match status" value="1"/>
</dbReference>
<evidence type="ECO:0000313" key="13">
    <source>
        <dbReference type="EMBL" id="MDO1448221.1"/>
    </source>
</evidence>
<evidence type="ECO:0000256" key="10">
    <source>
        <dbReference type="SAM" id="MobiDB-lite"/>
    </source>
</evidence>
<accession>A0ABT8R7Z2</accession>
<dbReference type="InterPro" id="IPR006260">
    <property type="entry name" value="TonB/TolA_C"/>
</dbReference>
<feature type="region of interest" description="Disordered" evidence="10">
    <location>
        <begin position="399"/>
        <end position="420"/>
    </location>
</feature>
<name>A0ABT8R7Z2_9BACT</name>
<keyword evidence="3" id="KW-0813">Transport</keyword>
<evidence type="ECO:0000256" key="11">
    <source>
        <dbReference type="SAM" id="Phobius"/>
    </source>
</evidence>
<dbReference type="SUPFAM" id="SSF74653">
    <property type="entry name" value="TolA/TonB C-terminal domain"/>
    <property type="match status" value="1"/>
</dbReference>
<feature type="domain" description="TonB C-terminal" evidence="12">
    <location>
        <begin position="305"/>
        <end position="401"/>
    </location>
</feature>
<keyword evidence="5" id="KW-0997">Cell inner membrane</keyword>
<dbReference type="PANTHER" id="PTHR33446:SF2">
    <property type="entry name" value="PROTEIN TONB"/>
    <property type="match status" value="1"/>
</dbReference>
<dbReference type="EMBL" id="JAUKPO010000010">
    <property type="protein sequence ID" value="MDO1448221.1"/>
    <property type="molecule type" value="Genomic_DNA"/>
</dbReference>
<organism evidence="13 14">
    <name type="scientific">Rhodocytophaga aerolata</name>
    <dbReference type="NCBI Taxonomy" id="455078"/>
    <lineage>
        <taxon>Bacteria</taxon>
        <taxon>Pseudomonadati</taxon>
        <taxon>Bacteroidota</taxon>
        <taxon>Cytophagia</taxon>
        <taxon>Cytophagales</taxon>
        <taxon>Rhodocytophagaceae</taxon>
        <taxon>Rhodocytophaga</taxon>
    </lineage>
</organism>
<evidence type="ECO:0000256" key="2">
    <source>
        <dbReference type="ARBA" id="ARBA00006555"/>
    </source>
</evidence>
<dbReference type="Gene3D" id="3.30.1150.10">
    <property type="match status" value="1"/>
</dbReference>
<evidence type="ECO:0000256" key="8">
    <source>
        <dbReference type="ARBA" id="ARBA00022989"/>
    </source>
</evidence>
<evidence type="ECO:0000256" key="9">
    <source>
        <dbReference type="ARBA" id="ARBA00023136"/>
    </source>
</evidence>
<keyword evidence="7" id="KW-0653">Protein transport</keyword>
<dbReference type="InterPro" id="IPR037682">
    <property type="entry name" value="TonB_C"/>
</dbReference>
<dbReference type="PANTHER" id="PTHR33446">
    <property type="entry name" value="PROTEIN TONB-RELATED"/>
    <property type="match status" value="1"/>
</dbReference>
<feature type="region of interest" description="Disordered" evidence="10">
    <location>
        <begin position="70"/>
        <end position="102"/>
    </location>
</feature>
<feature type="compositionally biased region" description="Polar residues" evidence="10">
    <location>
        <begin position="78"/>
        <end position="88"/>
    </location>
</feature>
<dbReference type="NCBIfam" id="TIGR01352">
    <property type="entry name" value="tonB_Cterm"/>
    <property type="match status" value="1"/>
</dbReference>
<evidence type="ECO:0000256" key="5">
    <source>
        <dbReference type="ARBA" id="ARBA00022519"/>
    </source>
</evidence>